<gene>
    <name evidence="5" type="ORF">J7I43_07300</name>
</gene>
<feature type="coiled-coil region" evidence="1">
    <location>
        <begin position="167"/>
        <end position="194"/>
    </location>
</feature>
<protein>
    <submittedName>
        <fullName evidence="5">DUF4139 domain-containing protein</fullName>
    </submittedName>
</protein>
<sequence length="540" mass="59499">MKVISMSAAMLLSLAATAQQPVYTRAALESVTVYRVGAEMNHKTKITLPKGSSQVVVQQVANAIDENSIQVSASNKVTVMSAGFARNFLKEEDLKSPAYLKLEDSLQAARRELTRTRNNRVAEENTLVLLDKNQALGSGPNGGASVTELMKLAEYYKMQQVELRNSIAVLQEKETKQQEGIQKLEKQLKELSNDPNASGGQLVLQVMSENGGPADLEVSYITPAARWGVYYDLKATNTSSPLQLFYKANVVQNTGVDWKKVKLTLSTGNPSQNGTAPVLSAWFLSYMEIIRPGMIAGSAAYQNRLQSMEMKSMAPAPPPVAMDSMASGVDLYTHQNENQLSATFDIDIPYDVASNGKYHSVTLKEFSLPATYKYYAVPKADPDAFLMAEIMDYEKLSLLPGEANIIFEGMYVGKSFIDPGATTDTLNLSVGRDKKVIVKREKITDMSGVKFLGNQKRQTFTYEIRVRNAKKEAVNMLLKDQYPVTTDKSMEVELLESDGAAVNAETGVLTWKLDLAPGETKKVRLSYSVKYPKDKLIANL</sequence>
<keyword evidence="1" id="KW-0175">Coiled coil</keyword>
<keyword evidence="6" id="KW-1185">Reference proteome</keyword>
<evidence type="ECO:0000259" key="3">
    <source>
        <dbReference type="Pfam" id="PF13598"/>
    </source>
</evidence>
<dbReference type="InterPro" id="IPR025554">
    <property type="entry name" value="DUF4140"/>
</dbReference>
<organism evidence="5 6">
    <name type="scientific">Chitinophaga chungangae</name>
    <dbReference type="NCBI Taxonomy" id="2821488"/>
    <lineage>
        <taxon>Bacteria</taxon>
        <taxon>Pseudomonadati</taxon>
        <taxon>Bacteroidota</taxon>
        <taxon>Chitinophagia</taxon>
        <taxon>Chitinophagales</taxon>
        <taxon>Chitinophagaceae</taxon>
        <taxon>Chitinophaga</taxon>
    </lineage>
</organism>
<feature type="coiled-coil region" evidence="1">
    <location>
        <begin position="99"/>
        <end position="126"/>
    </location>
</feature>
<feature type="signal peptide" evidence="2">
    <location>
        <begin position="1"/>
        <end position="18"/>
    </location>
</feature>
<feature type="chain" id="PRO_5045167312" evidence="2">
    <location>
        <begin position="19"/>
        <end position="540"/>
    </location>
</feature>
<name>A0ABS3YBG5_9BACT</name>
<feature type="domain" description="DUF4139" evidence="3">
    <location>
        <begin position="216"/>
        <end position="533"/>
    </location>
</feature>
<evidence type="ECO:0000256" key="2">
    <source>
        <dbReference type="SAM" id="SignalP"/>
    </source>
</evidence>
<feature type="domain" description="DUF4140" evidence="4">
    <location>
        <begin position="31"/>
        <end position="127"/>
    </location>
</feature>
<dbReference type="NCBIfam" id="TIGR02231">
    <property type="entry name" value="mucoidy inhibitor MuiA family protein"/>
    <property type="match status" value="1"/>
</dbReference>
<proteinExistence type="predicted"/>
<reference evidence="6" key="1">
    <citation type="submission" date="2021-03" db="EMBL/GenBank/DDBJ databases">
        <title>Assistant Professor.</title>
        <authorList>
            <person name="Huq M.A."/>
        </authorList>
    </citation>
    <scope>NUCLEOTIDE SEQUENCE [LARGE SCALE GENOMIC DNA]</scope>
    <source>
        <strain evidence="6">MAH-28</strain>
    </source>
</reference>
<dbReference type="Pfam" id="PF13598">
    <property type="entry name" value="DUF4139"/>
    <property type="match status" value="1"/>
</dbReference>
<dbReference type="EMBL" id="JAGHKP010000001">
    <property type="protein sequence ID" value="MBO9152009.1"/>
    <property type="molecule type" value="Genomic_DNA"/>
</dbReference>
<dbReference type="Proteomes" id="UP000679126">
    <property type="component" value="Unassembled WGS sequence"/>
</dbReference>
<keyword evidence="2" id="KW-0732">Signal</keyword>
<evidence type="ECO:0000313" key="5">
    <source>
        <dbReference type="EMBL" id="MBO9152009.1"/>
    </source>
</evidence>
<evidence type="ECO:0000259" key="4">
    <source>
        <dbReference type="Pfam" id="PF13600"/>
    </source>
</evidence>
<dbReference type="InterPro" id="IPR037291">
    <property type="entry name" value="DUF4139"/>
</dbReference>
<comment type="caution">
    <text evidence="5">The sequence shown here is derived from an EMBL/GenBank/DDBJ whole genome shotgun (WGS) entry which is preliminary data.</text>
</comment>
<dbReference type="RefSeq" id="WP_209144745.1">
    <property type="nucleotide sequence ID" value="NZ_JAGHKP010000001.1"/>
</dbReference>
<dbReference type="Pfam" id="PF13600">
    <property type="entry name" value="DUF4140"/>
    <property type="match status" value="1"/>
</dbReference>
<dbReference type="InterPro" id="IPR011935">
    <property type="entry name" value="CHP02231"/>
</dbReference>
<evidence type="ECO:0000256" key="1">
    <source>
        <dbReference type="SAM" id="Coils"/>
    </source>
</evidence>
<evidence type="ECO:0000313" key="6">
    <source>
        <dbReference type="Proteomes" id="UP000679126"/>
    </source>
</evidence>
<dbReference type="PANTHER" id="PTHR31005:SF8">
    <property type="entry name" value="DUF4139 DOMAIN-CONTAINING PROTEIN"/>
    <property type="match status" value="1"/>
</dbReference>
<dbReference type="PANTHER" id="PTHR31005">
    <property type="entry name" value="DUF4139 DOMAIN-CONTAINING PROTEIN"/>
    <property type="match status" value="1"/>
</dbReference>
<accession>A0ABS3YBG5</accession>